<evidence type="ECO:0000256" key="2">
    <source>
        <dbReference type="ARBA" id="ARBA00022448"/>
    </source>
</evidence>
<dbReference type="GO" id="GO:0043190">
    <property type="term" value="C:ATP-binding cassette (ABC) transporter complex"/>
    <property type="evidence" value="ECO:0007669"/>
    <property type="project" value="InterPro"/>
</dbReference>
<gene>
    <name evidence="5" type="ORF">SAMN02745180_00824</name>
</gene>
<sequence>MKKKLLLFLVLTIIFLSFMTGCENKAKIEKNIEALEDKSETVANESDEPEYGGEVVVPITTIKSLNPLLSENASFYNFSKLIFESLFQLDRNLNIENCLAEDYSIRDEGKTVDIRLKDDVYWHDGEKFTADDVVFTINTIKYGSGESAYKDLILNGIKPFSTSDIRHILNVKIIDDYNLEIYFDRAYSNALEILTFPIIPKHQFTGKNEKASYINALSAEEYNPIGTGPYKFNQYEKLKTIKLVANEEWWKGRPYIDTIVGRVLDDEELSLTAFETGQVDLANTVDVDWEKYTQKDRVKIYEYVSQNYEFLAFSFKNKIFADESGLAIRKAIAYGIDRQAIIQKVYLGHATQTDLPIHPDSWLLNQEASIYGYNKSKAKEVLDKAGWIDRDGDGICEDENGNKLSIRLSTNSYNPLRFKTAEMIAENLRQIGIEVIKDYAEEIPDKLTEEMIENDWETFRGKLDRGNFDVALLGWQLSSVPDLSFAFHSSQIQYGTNFIRYQDEEMDELLVEAFSAPDREMKKNAYDKLETKIVEELPYVSLFFRNKALLLDKKVKGNIEPQFYNIYDNIEEWYIPKKYQQK</sequence>
<dbReference type="PANTHER" id="PTHR30290">
    <property type="entry name" value="PERIPLASMIC BINDING COMPONENT OF ABC TRANSPORTER"/>
    <property type="match status" value="1"/>
</dbReference>
<comment type="similarity">
    <text evidence="1">Belongs to the bacterial solute-binding protein 5 family.</text>
</comment>
<dbReference type="GO" id="GO:0015833">
    <property type="term" value="P:peptide transport"/>
    <property type="evidence" value="ECO:0007669"/>
    <property type="project" value="TreeGrafter"/>
</dbReference>
<organism evidence="5 6">
    <name type="scientific">Sporanaerobacter acetigenes DSM 13106</name>
    <dbReference type="NCBI Taxonomy" id="1123281"/>
    <lineage>
        <taxon>Bacteria</taxon>
        <taxon>Bacillati</taxon>
        <taxon>Bacillota</taxon>
        <taxon>Tissierellia</taxon>
        <taxon>Tissierellales</taxon>
        <taxon>Sporanaerobacteraceae</taxon>
        <taxon>Sporanaerobacter</taxon>
    </lineage>
</organism>
<dbReference type="Pfam" id="PF00496">
    <property type="entry name" value="SBP_bac_5"/>
    <property type="match status" value="1"/>
</dbReference>
<dbReference type="Gene3D" id="3.40.190.10">
    <property type="entry name" value="Periplasmic binding protein-like II"/>
    <property type="match status" value="1"/>
</dbReference>
<dbReference type="EMBL" id="FQXR01000003">
    <property type="protein sequence ID" value="SHH68220.1"/>
    <property type="molecule type" value="Genomic_DNA"/>
</dbReference>
<dbReference type="GO" id="GO:0042597">
    <property type="term" value="C:periplasmic space"/>
    <property type="evidence" value="ECO:0007669"/>
    <property type="project" value="UniProtKB-ARBA"/>
</dbReference>
<dbReference type="InterPro" id="IPR039424">
    <property type="entry name" value="SBP_5"/>
</dbReference>
<evidence type="ECO:0000256" key="1">
    <source>
        <dbReference type="ARBA" id="ARBA00005695"/>
    </source>
</evidence>
<dbReference type="InterPro" id="IPR000914">
    <property type="entry name" value="SBP_5_dom"/>
</dbReference>
<dbReference type="PIRSF" id="PIRSF002741">
    <property type="entry name" value="MppA"/>
    <property type="match status" value="1"/>
</dbReference>
<accession>A0A1M5UZ71</accession>
<dbReference type="Gene3D" id="3.10.105.10">
    <property type="entry name" value="Dipeptide-binding Protein, Domain 3"/>
    <property type="match status" value="1"/>
</dbReference>
<evidence type="ECO:0000313" key="6">
    <source>
        <dbReference type="Proteomes" id="UP000184389"/>
    </source>
</evidence>
<dbReference type="Proteomes" id="UP000184389">
    <property type="component" value="Unassembled WGS sequence"/>
</dbReference>
<evidence type="ECO:0000313" key="5">
    <source>
        <dbReference type="EMBL" id="SHH68220.1"/>
    </source>
</evidence>
<keyword evidence="3" id="KW-0732">Signal</keyword>
<protein>
    <submittedName>
        <fullName evidence="5">Peptide/nickel transport system substrate-binding protein</fullName>
    </submittedName>
</protein>
<keyword evidence="2" id="KW-0813">Transport</keyword>
<dbReference type="STRING" id="1123281.SAMN02745180_00824"/>
<dbReference type="GO" id="GO:1904680">
    <property type="term" value="F:peptide transmembrane transporter activity"/>
    <property type="evidence" value="ECO:0007669"/>
    <property type="project" value="TreeGrafter"/>
</dbReference>
<dbReference type="Gene3D" id="3.90.76.10">
    <property type="entry name" value="Dipeptide-binding Protein, Domain 1"/>
    <property type="match status" value="1"/>
</dbReference>
<dbReference type="PANTHER" id="PTHR30290:SF9">
    <property type="entry name" value="OLIGOPEPTIDE-BINDING PROTEIN APPA"/>
    <property type="match status" value="1"/>
</dbReference>
<dbReference type="SUPFAM" id="SSF53850">
    <property type="entry name" value="Periplasmic binding protein-like II"/>
    <property type="match status" value="1"/>
</dbReference>
<dbReference type="CDD" id="cd08513">
    <property type="entry name" value="PBP2_thermophilic_Hb8_like"/>
    <property type="match status" value="1"/>
</dbReference>
<proteinExistence type="inferred from homology"/>
<dbReference type="AlphaFoldDB" id="A0A1M5UZ71"/>
<dbReference type="PROSITE" id="PS51257">
    <property type="entry name" value="PROKAR_LIPOPROTEIN"/>
    <property type="match status" value="1"/>
</dbReference>
<reference evidence="5 6" key="1">
    <citation type="submission" date="2016-11" db="EMBL/GenBank/DDBJ databases">
        <authorList>
            <person name="Jaros S."/>
            <person name="Januszkiewicz K."/>
            <person name="Wedrychowicz H."/>
        </authorList>
    </citation>
    <scope>NUCLEOTIDE SEQUENCE [LARGE SCALE GENOMIC DNA]</scope>
    <source>
        <strain evidence="5 6">DSM 13106</strain>
    </source>
</reference>
<dbReference type="RefSeq" id="WP_072743405.1">
    <property type="nucleotide sequence ID" value="NZ_FQXR01000003.1"/>
</dbReference>
<keyword evidence="6" id="KW-1185">Reference proteome</keyword>
<dbReference type="InterPro" id="IPR030678">
    <property type="entry name" value="Peptide/Ni-bd"/>
</dbReference>
<name>A0A1M5UZ71_9FIRM</name>
<evidence type="ECO:0000259" key="4">
    <source>
        <dbReference type="Pfam" id="PF00496"/>
    </source>
</evidence>
<evidence type="ECO:0000256" key="3">
    <source>
        <dbReference type="ARBA" id="ARBA00022729"/>
    </source>
</evidence>
<feature type="domain" description="Solute-binding protein family 5" evidence="4">
    <location>
        <begin position="95"/>
        <end position="485"/>
    </location>
</feature>